<dbReference type="AlphaFoldDB" id="A0A382FFL1"/>
<name>A0A382FFL1_9ZZZZ</name>
<reference evidence="1" key="1">
    <citation type="submission" date="2018-05" db="EMBL/GenBank/DDBJ databases">
        <authorList>
            <person name="Lanie J.A."/>
            <person name="Ng W.-L."/>
            <person name="Kazmierczak K.M."/>
            <person name="Andrzejewski T.M."/>
            <person name="Davidsen T.M."/>
            <person name="Wayne K.J."/>
            <person name="Tettelin H."/>
            <person name="Glass J.I."/>
            <person name="Rusch D."/>
            <person name="Podicherti R."/>
            <person name="Tsui H.-C.T."/>
            <person name="Winkler M.E."/>
        </authorList>
    </citation>
    <scope>NUCLEOTIDE SEQUENCE</scope>
</reference>
<proteinExistence type="predicted"/>
<dbReference type="Gene3D" id="3.30.420.10">
    <property type="entry name" value="Ribonuclease H-like superfamily/Ribonuclease H"/>
    <property type="match status" value="1"/>
</dbReference>
<dbReference type="InterPro" id="IPR012337">
    <property type="entry name" value="RNaseH-like_sf"/>
</dbReference>
<sequence length="212" mass="25153">MIHSRQLRVIDKFSSYVRPDWDSEGITEDTLKFHAKNKGITVQDFKDKLNEFPPIEVVWPQFTAWVDKANYAKGHKNTFCAPISAGYNIIGFDNIITSRHCYEFGPTEKDKFRGENRPRLFSGVYSIDLLHHLWFWFENQKEPKNLKLTTMLEHMGVPEDTIAQAHEAAFDVEWCTKILIRLMKTQRWMTAWREEVQKRRLEFEDCFVGEFK</sequence>
<evidence type="ECO:0008006" key="2">
    <source>
        <dbReference type="Google" id="ProtNLM"/>
    </source>
</evidence>
<protein>
    <recommendedName>
        <fullName evidence="2">Exonuclease domain-containing protein</fullName>
    </recommendedName>
</protein>
<dbReference type="InterPro" id="IPR036397">
    <property type="entry name" value="RNaseH_sf"/>
</dbReference>
<dbReference type="SUPFAM" id="SSF53098">
    <property type="entry name" value="Ribonuclease H-like"/>
    <property type="match status" value="1"/>
</dbReference>
<organism evidence="1">
    <name type="scientific">marine metagenome</name>
    <dbReference type="NCBI Taxonomy" id="408172"/>
    <lineage>
        <taxon>unclassified sequences</taxon>
        <taxon>metagenomes</taxon>
        <taxon>ecological metagenomes</taxon>
    </lineage>
</organism>
<dbReference type="GO" id="GO:0003676">
    <property type="term" value="F:nucleic acid binding"/>
    <property type="evidence" value="ECO:0007669"/>
    <property type="project" value="InterPro"/>
</dbReference>
<gene>
    <name evidence="1" type="ORF">METZ01_LOCUS214319</name>
</gene>
<evidence type="ECO:0000313" key="1">
    <source>
        <dbReference type="EMBL" id="SVB61465.1"/>
    </source>
</evidence>
<accession>A0A382FFL1</accession>
<dbReference type="EMBL" id="UINC01049546">
    <property type="protein sequence ID" value="SVB61465.1"/>
    <property type="molecule type" value="Genomic_DNA"/>
</dbReference>